<evidence type="ECO:0000313" key="2">
    <source>
        <dbReference type="EMBL" id="AWW39517.1"/>
    </source>
</evidence>
<sequence>MLSSKKMAAVAGFLGGLALIGAGAVQAYGIDGAGTCVEDGAGHIRCVQVSQHEVTTDKDGNVTVVNQSTQNCPTSHSQATCVDNAVVGGAKS</sequence>
<evidence type="ECO:0008006" key="4">
    <source>
        <dbReference type="Google" id="ProtNLM"/>
    </source>
</evidence>
<feature type="chain" id="PRO_5016459353" description="DUF320 domain-containing protein" evidence="1">
    <location>
        <begin position="28"/>
        <end position="92"/>
    </location>
</feature>
<protein>
    <recommendedName>
        <fullName evidence="4">DUF320 domain-containing protein</fullName>
    </recommendedName>
</protein>
<dbReference type="GeneID" id="32589808"/>
<organism evidence="2 3">
    <name type="scientific">Streptomyces cadmiisoli</name>
    <dbReference type="NCBI Taxonomy" id="2184053"/>
    <lineage>
        <taxon>Bacteria</taxon>
        <taxon>Bacillati</taxon>
        <taxon>Actinomycetota</taxon>
        <taxon>Actinomycetes</taxon>
        <taxon>Kitasatosporales</taxon>
        <taxon>Streptomycetaceae</taxon>
        <taxon>Streptomyces</taxon>
        <taxon>Streptomyces aurantiacus group</taxon>
    </lineage>
</organism>
<proteinExistence type="predicted"/>
<keyword evidence="3" id="KW-1185">Reference proteome</keyword>
<reference evidence="2 3" key="1">
    <citation type="journal article" date="2019" name="Int. J. Syst. Evol. Microbiol.">
        <title>Streptomyces cadmiisoli sp. nov., a novel actinomycete isolated from cadmium-contaminated soil.</title>
        <authorList>
            <person name="Li K."/>
            <person name="Tang X."/>
            <person name="Zhao J."/>
            <person name="Guo Y."/>
            <person name="Tang Y."/>
            <person name="Gao J."/>
        </authorList>
    </citation>
    <scope>NUCLEOTIDE SEQUENCE [LARGE SCALE GENOMIC DNA]</scope>
    <source>
        <strain evidence="2 3">ZFG47</strain>
    </source>
</reference>
<dbReference type="Proteomes" id="UP000249616">
    <property type="component" value="Chromosome"/>
</dbReference>
<evidence type="ECO:0000313" key="3">
    <source>
        <dbReference type="Proteomes" id="UP000249616"/>
    </source>
</evidence>
<gene>
    <name evidence="2" type="ORF">DN051_25015</name>
</gene>
<dbReference type="EMBL" id="CP030073">
    <property type="protein sequence ID" value="AWW39517.1"/>
    <property type="molecule type" value="Genomic_DNA"/>
</dbReference>
<dbReference type="AlphaFoldDB" id="A0A2Z4J3D0"/>
<name>A0A2Z4J3D0_9ACTN</name>
<dbReference type="RefSeq" id="WP_053763112.1">
    <property type="nucleotide sequence ID" value="NZ_CBDRHE010000003.1"/>
</dbReference>
<feature type="signal peptide" evidence="1">
    <location>
        <begin position="1"/>
        <end position="27"/>
    </location>
</feature>
<dbReference type="KEGG" id="scad:DN051_25015"/>
<accession>A0A2Z4J3D0</accession>
<evidence type="ECO:0000256" key="1">
    <source>
        <dbReference type="SAM" id="SignalP"/>
    </source>
</evidence>
<keyword evidence="1" id="KW-0732">Signal</keyword>